<keyword evidence="4" id="KW-0479">Metal-binding</keyword>
<dbReference type="SUPFAM" id="SSF51556">
    <property type="entry name" value="Metallo-dependent hydrolases"/>
    <property type="match status" value="1"/>
</dbReference>
<keyword evidence="5" id="KW-0378">Hydrolase</keyword>
<organism evidence="9 10">
    <name type="scientific">Streptomyces ochraceiscleroticus</name>
    <dbReference type="NCBI Taxonomy" id="47761"/>
    <lineage>
        <taxon>Bacteria</taxon>
        <taxon>Bacillati</taxon>
        <taxon>Actinomycetota</taxon>
        <taxon>Actinomycetes</taxon>
        <taxon>Kitasatosporales</taxon>
        <taxon>Streptomycetaceae</taxon>
        <taxon>Streptomyces</taxon>
    </lineage>
</organism>
<dbReference type="InterPro" id="IPR001365">
    <property type="entry name" value="A_deaminase_dom"/>
</dbReference>
<keyword evidence="6" id="KW-0862">Zinc</keyword>
<dbReference type="InterPro" id="IPR006330">
    <property type="entry name" value="Ado/ade_deaminase"/>
</dbReference>
<evidence type="ECO:0000259" key="8">
    <source>
        <dbReference type="Pfam" id="PF00962"/>
    </source>
</evidence>
<protein>
    <recommendedName>
        <fullName evidence="3">adenosine deaminase</fullName>
        <ecNumber evidence="3">3.5.4.4</ecNumber>
    </recommendedName>
</protein>
<evidence type="ECO:0000313" key="9">
    <source>
        <dbReference type="EMBL" id="MFC6063522.1"/>
    </source>
</evidence>
<comment type="cofactor">
    <cofactor evidence="1">
        <name>Zn(2+)</name>
        <dbReference type="ChEBI" id="CHEBI:29105"/>
    </cofactor>
</comment>
<name>A0ABW1MKN4_9ACTN</name>
<dbReference type="Gene3D" id="3.20.20.140">
    <property type="entry name" value="Metal-dependent hydrolases"/>
    <property type="match status" value="1"/>
</dbReference>
<evidence type="ECO:0000256" key="6">
    <source>
        <dbReference type="ARBA" id="ARBA00022833"/>
    </source>
</evidence>
<reference evidence="10" key="1">
    <citation type="journal article" date="2019" name="Int. J. Syst. Evol. Microbiol.">
        <title>The Global Catalogue of Microorganisms (GCM) 10K type strain sequencing project: providing services to taxonomists for standard genome sequencing and annotation.</title>
        <authorList>
            <consortium name="The Broad Institute Genomics Platform"/>
            <consortium name="The Broad Institute Genome Sequencing Center for Infectious Disease"/>
            <person name="Wu L."/>
            <person name="Ma J."/>
        </authorList>
    </citation>
    <scope>NUCLEOTIDE SEQUENCE [LARGE SCALE GENOMIC DNA]</scope>
    <source>
        <strain evidence="10">CGMCC 1.15180</strain>
    </source>
</reference>
<dbReference type="RefSeq" id="WP_063761811.1">
    <property type="nucleotide sequence ID" value="NZ_JBHSPX010000004.1"/>
</dbReference>
<evidence type="ECO:0000256" key="3">
    <source>
        <dbReference type="ARBA" id="ARBA00012784"/>
    </source>
</evidence>
<evidence type="ECO:0000256" key="7">
    <source>
        <dbReference type="SAM" id="SignalP"/>
    </source>
</evidence>
<comment type="similarity">
    <text evidence="2">Belongs to the metallo-dependent hydrolases superfamily. Adenosine and AMP deaminases family.</text>
</comment>
<dbReference type="InterPro" id="IPR032466">
    <property type="entry name" value="Metal_Hydrolase"/>
</dbReference>
<feature type="signal peptide" evidence="7">
    <location>
        <begin position="1"/>
        <end position="35"/>
    </location>
</feature>
<dbReference type="EMBL" id="JBHSPX010000004">
    <property type="protein sequence ID" value="MFC6063522.1"/>
    <property type="molecule type" value="Genomic_DNA"/>
</dbReference>
<keyword evidence="7" id="KW-0732">Signal</keyword>
<evidence type="ECO:0000256" key="2">
    <source>
        <dbReference type="ARBA" id="ARBA00006676"/>
    </source>
</evidence>
<dbReference type="PANTHER" id="PTHR11409:SF43">
    <property type="entry name" value="ADENOSINE DEAMINASE"/>
    <property type="match status" value="1"/>
</dbReference>
<evidence type="ECO:0000256" key="5">
    <source>
        <dbReference type="ARBA" id="ARBA00022801"/>
    </source>
</evidence>
<evidence type="ECO:0000256" key="4">
    <source>
        <dbReference type="ARBA" id="ARBA00022723"/>
    </source>
</evidence>
<feature type="chain" id="PRO_5046399960" description="adenosine deaminase" evidence="7">
    <location>
        <begin position="36"/>
        <end position="514"/>
    </location>
</feature>
<dbReference type="Proteomes" id="UP001596139">
    <property type="component" value="Unassembled WGS sequence"/>
</dbReference>
<dbReference type="EC" id="3.5.4.4" evidence="3"/>
<feature type="domain" description="Adenosine deaminase" evidence="8">
    <location>
        <begin position="183"/>
        <end position="476"/>
    </location>
</feature>
<evidence type="ECO:0000313" key="10">
    <source>
        <dbReference type="Proteomes" id="UP001596139"/>
    </source>
</evidence>
<proteinExistence type="inferred from homology"/>
<gene>
    <name evidence="9" type="ORF">ACFP4F_13275</name>
</gene>
<dbReference type="PANTHER" id="PTHR11409">
    <property type="entry name" value="ADENOSINE DEAMINASE"/>
    <property type="match status" value="1"/>
</dbReference>
<accession>A0ABW1MKN4</accession>
<evidence type="ECO:0000256" key="1">
    <source>
        <dbReference type="ARBA" id="ARBA00001947"/>
    </source>
</evidence>
<sequence length="514" mass="55948">MIFGNRLRRSASAPRPTPGLRAALALLGAAALGAAALPAVPDAAATPPPPGRPATAAEQRVDAHLDAIRHDPRALRAFMRALPKGGDLHNHLTGAASTELLVRLAAQDGLCIDRTDTALPPPCRAGTRPAADTRTDPAFRQRLIRAWSMQDLPPGASGHDHFFAAFDKFDEVTERHTGELLADVTGTAAAHHQSYLETMITPAAPAARRLAAGIGYDADLSRMHRALLVGGKLDRVVRDARQETDRATAVFRRTAHCDTRAPAPGCRVILRFISQSIRSEAPEQVFTQLALGMRLAERDRRFVAVNLVAPEDGKTALRDYRLHMRMLDYLHGVYPRAHITLHAGELTPGLVKPADLRFHIREAVHTGHAERIGHGVDLAHEDGAEELLRTMAHHGIALESPLTSNAQILGVSGDNHPFQRYRRAGVPVTLATDDPGISRTDISHEYQRAATTYHLSYPELKDLARTSLEEAFLPGPGLRDRAAGSPATGLKARLQERLEAAFARFERHVAHSRH</sequence>
<dbReference type="Pfam" id="PF00962">
    <property type="entry name" value="A_deaminase"/>
    <property type="match status" value="1"/>
</dbReference>
<keyword evidence="10" id="KW-1185">Reference proteome</keyword>
<comment type="caution">
    <text evidence="9">The sequence shown here is derived from an EMBL/GenBank/DDBJ whole genome shotgun (WGS) entry which is preliminary data.</text>
</comment>